<feature type="transmembrane region" description="Helical" evidence="16">
    <location>
        <begin position="743"/>
        <end position="768"/>
    </location>
</feature>
<comment type="similarity">
    <text evidence="16">Belongs to the sodium channel (TC 1.A.1.10) family.</text>
</comment>
<feature type="transmembrane region" description="Helical" evidence="16">
    <location>
        <begin position="1493"/>
        <end position="1513"/>
    </location>
</feature>
<feature type="transmembrane region" description="Helical" evidence="16">
    <location>
        <begin position="205"/>
        <end position="227"/>
    </location>
</feature>
<evidence type="ECO:0000256" key="1">
    <source>
        <dbReference type="ARBA" id="ARBA00004651"/>
    </source>
</evidence>
<feature type="domain" description="Ion transport" evidence="19">
    <location>
        <begin position="625"/>
        <end position="846"/>
    </location>
</feature>
<keyword evidence="5 16" id="KW-0812">Transmembrane</keyword>
<feature type="region of interest" description="Disordered" evidence="18">
    <location>
        <begin position="1904"/>
        <end position="1940"/>
    </location>
</feature>
<dbReference type="FunFam" id="1.20.120.350:FF:000004">
    <property type="entry name" value="Sodium channel protein"/>
    <property type="match status" value="1"/>
</dbReference>
<feature type="domain" description="Ion transport" evidence="19">
    <location>
        <begin position="1271"/>
        <end position="1522"/>
    </location>
</feature>
<accession>A0A816ZEJ0</accession>
<feature type="domain" description="Ion transport" evidence="19">
    <location>
        <begin position="1011"/>
        <end position="1235"/>
    </location>
</feature>
<feature type="transmembrane region" description="Helical" evidence="16">
    <location>
        <begin position="264"/>
        <end position="283"/>
    </location>
</feature>
<evidence type="ECO:0000256" key="11">
    <source>
        <dbReference type="ARBA" id="ARBA00023136"/>
    </source>
</evidence>
<evidence type="ECO:0000256" key="15">
    <source>
        <dbReference type="ARBA" id="ARBA00023303"/>
    </source>
</evidence>
<keyword evidence="14 16" id="KW-0739">Sodium transport</keyword>
<dbReference type="Gene3D" id="1.20.120.350">
    <property type="entry name" value="Voltage-gated potassium channels. Chain C"/>
    <property type="match status" value="4"/>
</dbReference>
<evidence type="ECO:0000259" key="19">
    <source>
        <dbReference type="Pfam" id="PF00520"/>
    </source>
</evidence>
<comment type="subcellular location">
    <subcellularLocation>
        <location evidence="1 16">Cell membrane</location>
        <topology evidence="1 16">Multi-pass membrane protein</topology>
    </subcellularLocation>
</comment>
<evidence type="ECO:0000256" key="17">
    <source>
        <dbReference type="SAM" id="Coils"/>
    </source>
</evidence>
<dbReference type="InterPro" id="IPR005821">
    <property type="entry name" value="Ion_trans_dom"/>
</dbReference>
<comment type="caution">
    <text evidence="16">Lacks conserved residue(s) required for the propagation of feature annotation.</text>
</comment>
<dbReference type="CDD" id="cd13433">
    <property type="entry name" value="Na_channel_gate"/>
    <property type="match status" value="1"/>
</dbReference>
<evidence type="ECO:0000256" key="5">
    <source>
        <dbReference type="ARBA" id="ARBA00022692"/>
    </source>
</evidence>
<comment type="caution">
    <text evidence="20">The sequence shown here is derived from an EMBL/GenBank/DDBJ whole genome shotgun (WGS) entry which is preliminary data.</text>
</comment>
<feature type="transmembrane region" description="Helical" evidence="16">
    <location>
        <begin position="1052"/>
        <end position="1071"/>
    </location>
</feature>
<evidence type="ECO:0000256" key="18">
    <source>
        <dbReference type="SAM" id="MobiDB-lite"/>
    </source>
</evidence>
<dbReference type="GO" id="GO:0005248">
    <property type="term" value="F:voltage-gated sodium channel activity"/>
    <property type="evidence" value="ECO:0007669"/>
    <property type="project" value="InterPro"/>
</dbReference>
<feature type="transmembrane region" description="Helical" evidence="16">
    <location>
        <begin position="615"/>
        <end position="643"/>
    </location>
</feature>
<proteinExistence type="inferred from homology"/>
<dbReference type="Gene3D" id="1.10.287.70">
    <property type="match status" value="4"/>
</dbReference>
<dbReference type="PANTHER" id="PTHR10037:SF288">
    <property type="entry name" value="SODIUM CHANNEL PROTEIN PARA"/>
    <property type="match status" value="1"/>
</dbReference>
<dbReference type="FunFam" id="1.20.120.350:FF:000036">
    <property type="entry name" value="Voltage-dependent sodium channel SCN10A"/>
    <property type="match status" value="1"/>
</dbReference>
<evidence type="ECO:0000256" key="12">
    <source>
        <dbReference type="ARBA" id="ARBA00023157"/>
    </source>
</evidence>
<name>A0A816ZEJ0_9BILA</name>
<evidence type="ECO:0000256" key="10">
    <source>
        <dbReference type="ARBA" id="ARBA00023065"/>
    </source>
</evidence>
<dbReference type="Proteomes" id="UP000663887">
    <property type="component" value="Unassembled WGS sequence"/>
</dbReference>
<keyword evidence="7 16" id="KW-0851">Voltage-gated channel</keyword>
<feature type="transmembrane region" description="Helical" evidence="16">
    <location>
        <begin position="1304"/>
        <end position="1326"/>
    </location>
</feature>
<dbReference type="EMBL" id="CAJNRG010016118">
    <property type="protein sequence ID" value="CAF2191963.1"/>
    <property type="molecule type" value="Genomic_DNA"/>
</dbReference>
<gene>
    <name evidence="20" type="ORF">XDN619_LOCUS32333</name>
</gene>
<comment type="function">
    <text evidence="16">Mediates the voltage-dependent sodium ion permeability of excitable membranes. Assuming opened or closed conformations in response to the voltage difference across the membrane, the protein forms a sodium-selective channel through which Na(+) ions may pass in accordance with their electrochemical gradient.</text>
</comment>
<keyword evidence="11 16" id="KW-0472">Membrane</keyword>
<dbReference type="Pfam" id="PF00520">
    <property type="entry name" value="Ion_trans"/>
    <property type="match status" value="4"/>
</dbReference>
<dbReference type="InterPro" id="IPR001696">
    <property type="entry name" value="Na_channel_asu"/>
</dbReference>
<dbReference type="SUPFAM" id="SSF81324">
    <property type="entry name" value="Voltage-gated potassium channels"/>
    <property type="match status" value="4"/>
</dbReference>
<evidence type="ECO:0000256" key="9">
    <source>
        <dbReference type="ARBA" id="ARBA00023053"/>
    </source>
</evidence>
<dbReference type="PRINTS" id="PR00170">
    <property type="entry name" value="NACHANNEL"/>
</dbReference>
<evidence type="ECO:0000256" key="7">
    <source>
        <dbReference type="ARBA" id="ARBA00022882"/>
    </source>
</evidence>
<feature type="domain" description="Ion transport" evidence="19">
    <location>
        <begin position="143"/>
        <end position="432"/>
    </location>
</feature>
<feature type="transmembrane region" description="Helical" evidence="16">
    <location>
        <begin position="821"/>
        <end position="845"/>
    </location>
</feature>
<feature type="compositionally biased region" description="Basic and acidic residues" evidence="18">
    <location>
        <begin position="29"/>
        <end position="61"/>
    </location>
</feature>
<dbReference type="FunFam" id="1.20.120.350:FF:000019">
    <property type="entry name" value="Sodium channel protein"/>
    <property type="match status" value="1"/>
</dbReference>
<keyword evidence="10 16" id="KW-0406">Ion transport</keyword>
<evidence type="ECO:0000256" key="6">
    <source>
        <dbReference type="ARBA" id="ARBA00022737"/>
    </source>
</evidence>
<feature type="transmembrane region" description="Helical" evidence="16">
    <location>
        <begin position="1274"/>
        <end position="1292"/>
    </location>
</feature>
<feature type="transmembrane region" description="Helical" evidence="16">
    <location>
        <begin position="1338"/>
        <end position="1367"/>
    </location>
</feature>
<evidence type="ECO:0000256" key="14">
    <source>
        <dbReference type="ARBA" id="ARBA00023201"/>
    </source>
</evidence>
<dbReference type="PANTHER" id="PTHR10037">
    <property type="entry name" value="VOLTAGE-GATED CATION CHANNEL CALCIUM AND SODIUM"/>
    <property type="match status" value="1"/>
</dbReference>
<dbReference type="FunFam" id="1.10.287.70:FF:000046">
    <property type="entry name" value="Sodium channel protein"/>
    <property type="match status" value="1"/>
</dbReference>
<feature type="transmembrane region" description="Helical" evidence="16">
    <location>
        <begin position="1013"/>
        <end position="1031"/>
    </location>
</feature>
<keyword evidence="3 16" id="KW-0894">Sodium channel</keyword>
<keyword evidence="9 16" id="KW-0915">Sodium</keyword>
<feature type="transmembrane region" description="Helical" evidence="16">
    <location>
        <begin position="144"/>
        <end position="163"/>
    </location>
</feature>
<feature type="transmembrane region" description="Helical" evidence="16">
    <location>
        <begin position="400"/>
        <end position="422"/>
    </location>
</feature>
<evidence type="ECO:0000256" key="8">
    <source>
        <dbReference type="ARBA" id="ARBA00022989"/>
    </source>
</evidence>
<evidence type="ECO:0000256" key="16">
    <source>
        <dbReference type="RuleBase" id="RU361132"/>
    </source>
</evidence>
<feature type="transmembrane region" description="Helical" evidence="16">
    <location>
        <begin position="655"/>
        <end position="676"/>
    </location>
</feature>
<sequence>MDFKSVVFREFTPESLRRIEHYRKEEAERIAAEQLEQQKPHEDDNDERRRMIKPSNEEPAVRKPAPNKELAVGETLPLYLQHRFPPELIGKPIEEIDPYYRTDDAFMVINKNHAIFRFSTTSACYLFSPFNCFRRIAIRVLTHPLFSTMVMITILTNCVFMTLKNAPELNEYIFTILYTTEALTKCIARGFILEKYTFLRDAWNWLDFIVIVLAYITFFINLGKVAVLRTFRVLRALKTVAVVPGLKTIVNALIYSFISLRDVGVLSSFILSIFALIGLQLYMGALRQKCVPTFESFLNNSNVSSARINMTYESYLKEIDNETYWHKENDLYVLCGNASGSIQCPSGFVCWKDRGMSPDFGYTSFDNYGWSMLACFRLMTQDYWENLYLLVLSAAGRFHFFYFVAVIFFGSFYLVNLILAIVSMSYQEQQKQVEADNEERARRKLEDELAIQKEDAENAAEAHAHAHSHYDKSALTFQGINPNIEFEQKAEKNISYNVQTAEGSPFRLDKSTGVPPNPTTVSILDETKQHSVNEDIKTQHNQNEYDLTITAHQSKSPMDYALVNEELTAEEIERISIRSEEVDSIHKDEGAIIKFLRIYCCECSCPSPIFRKFQAFVAFFVLDAFVDLFITICIILNTLFMALDHHGQSETMARVLTGGNYFFTTIFTAECVFKIIAMSPSKFFKNGWNAFDFVIVSVSLIELGLANVKGLSVLRSFRLLRVFKLAKSWQTLNRLMSIIGKSIGALGNLTVVLIIIIFIFAVVGMQLFGQKYEEKFGKDMPRWNFFDFFHAFMIVFRVLCGEWIESMWVCLECAGWPCIPFFLLTFIIGNLVILNLFLALLLASFGSNVLIEKEEEENKIAEAIGRIQRFCRFLRQYITYHLFCQYKQRRKQTLIEHSADDTVADDQSLSVARDAVSYLPVPTSSQFEQSTASVYIASDPLTAGEKIEMQSMNTDFIPPPPPPSWEVVHLPPDCFSNTITKYFACCAKCIPQRVQKRWTYLRSAAHWVVEHRYFEWVIIISILASSTTLALEDIHTRKQPTFTEVLDVFDKIFTIVFTMELVLKWFAYGITNYFTSGWNWLDFVIVVVSVLGAALDLFGVADIPAFKSMRTLRALRPLKALSRFEGIRVVVNALFGAIPAIFNVLLVCLVFWLIFSIMGVQLFGGRFYKCVYVDTHDRVTLSENVTNRNDCLRKNFTWENSRVNYDNVLSGYLALFQVLGADGSLEMFMTEDQKKYYNAMKKMGTKKPTKALPRPRFALGRFLFDVTTSQKFDVLIMICIFLNMLCMCLEHYNQSEHFDRVLGYINHFFVAVFTIECVMKLVALNFKYFTIPWNVFDFVIVIASILGQTLGELMAKFFVNPTLLRVVRVARVGRILRLVKGAKGIRTLLFALAVSMPALFNIGLLLFLVMFIYSIFGMSFFGYVRKSAGLTDLFNFETFPNSMIVLFQMCTTAGWSGVYQGLTNDQPPDCDPTLSTPSNKGDCGDAAIATPFLVTYVIITSLVVVNMYIAVILENFSQAQEDVQQGLTDDDYDMYYEKWQSLDPSGSQFIQYEQLSDFVDGLEPPLRIPKPNHFALAGLDLPICENDRMHCVDILDGLTKYFLGAFDAEVPNGDAEAPIDIKKDRPKDYHPITTTVQRQRETYLGVDKKNELTVLGNVECFGTENRVENVTTSNTTATVIPIMQFANSDIQVLNVVHEHPAVKSLGNIPVQSSSSPHKKKTVRLPHVGEIHSLHISVAKLFETECDFESASHASLNRSTTSSTFSDHRSKKRPRLIWRTSPNIKVLVMSKFDNLDVTDRTISLFDHLPRDYVLKRLLAVYPKKPFGGRRAIAAVTTTPPILTINTNMILVPTVVEKKGPWKPAREYFPREELDYINEIFLQMGNEDGAEQTKIIRQLNYPPAYKCDDDDDETDNGVIDNGGDDAARISDNLRPTESSNKTEYDVVLDDQLLLSLFNDTGRDLLDDHSDGV</sequence>
<dbReference type="InterPro" id="IPR043203">
    <property type="entry name" value="VGCC_Ca_Na"/>
</dbReference>
<protein>
    <recommendedName>
        <fullName evidence="16">Sodium channel protein</fullName>
    </recommendedName>
</protein>
<feature type="transmembrane region" description="Helical" evidence="16">
    <location>
        <begin position="239"/>
        <end position="258"/>
    </location>
</feature>
<evidence type="ECO:0000313" key="20">
    <source>
        <dbReference type="EMBL" id="CAF2191963.1"/>
    </source>
</evidence>
<keyword evidence="15 16" id="KW-0407">Ion channel</keyword>
<keyword evidence="6" id="KW-0677">Repeat</keyword>
<feature type="transmembrane region" description="Helical" evidence="16">
    <location>
        <begin position="688"/>
        <end position="708"/>
    </location>
</feature>
<evidence type="ECO:0000256" key="2">
    <source>
        <dbReference type="ARBA" id="ARBA00022448"/>
    </source>
</evidence>
<keyword evidence="12" id="KW-1015">Disulfide bond</keyword>
<dbReference type="GO" id="GO:0001518">
    <property type="term" value="C:voltage-gated sodium channel complex"/>
    <property type="evidence" value="ECO:0007669"/>
    <property type="project" value="UniProtKB-UniRule"/>
</dbReference>
<evidence type="ECO:0000256" key="13">
    <source>
        <dbReference type="ARBA" id="ARBA00023180"/>
    </source>
</evidence>
<feature type="transmembrane region" description="Helical" evidence="16">
    <location>
        <begin position="1127"/>
        <end position="1155"/>
    </location>
</feature>
<dbReference type="InterPro" id="IPR027359">
    <property type="entry name" value="Volt_channel_dom_sf"/>
</dbReference>
<feature type="region of interest" description="Disordered" evidence="18">
    <location>
        <begin position="29"/>
        <end position="66"/>
    </location>
</feature>
<dbReference type="GO" id="GO:0019228">
    <property type="term" value="P:neuronal action potential"/>
    <property type="evidence" value="ECO:0007669"/>
    <property type="project" value="TreeGrafter"/>
</dbReference>
<keyword evidence="13" id="KW-0325">Glycoprotein</keyword>
<evidence type="ECO:0000256" key="3">
    <source>
        <dbReference type="ARBA" id="ARBA00022461"/>
    </source>
</evidence>
<dbReference type="FunFam" id="1.10.287.70:FF:000001">
    <property type="entry name" value="Sodium channel protein"/>
    <property type="match status" value="1"/>
</dbReference>
<keyword evidence="4" id="KW-1003">Cell membrane</keyword>
<feature type="coiled-coil region" evidence="17">
    <location>
        <begin position="428"/>
        <end position="462"/>
    </location>
</feature>
<feature type="transmembrane region" description="Helical" evidence="16">
    <location>
        <begin position="1388"/>
        <end position="1416"/>
    </location>
</feature>
<keyword evidence="17" id="KW-0175">Coiled coil</keyword>
<dbReference type="GO" id="GO:0086010">
    <property type="term" value="P:membrane depolarization during action potential"/>
    <property type="evidence" value="ECO:0007669"/>
    <property type="project" value="TreeGrafter"/>
</dbReference>
<evidence type="ECO:0000313" key="21">
    <source>
        <dbReference type="Proteomes" id="UP000663887"/>
    </source>
</evidence>
<reference evidence="20" key="1">
    <citation type="submission" date="2021-02" db="EMBL/GenBank/DDBJ databases">
        <authorList>
            <person name="Nowell W R."/>
        </authorList>
    </citation>
    <scope>NUCLEOTIDE SEQUENCE</scope>
</reference>
<feature type="transmembrane region" description="Helical" evidence="16">
    <location>
        <begin position="788"/>
        <end position="809"/>
    </location>
</feature>
<organism evidence="20 21">
    <name type="scientific">Rotaria magnacalcarata</name>
    <dbReference type="NCBI Taxonomy" id="392030"/>
    <lineage>
        <taxon>Eukaryota</taxon>
        <taxon>Metazoa</taxon>
        <taxon>Spiralia</taxon>
        <taxon>Gnathifera</taxon>
        <taxon>Rotifera</taxon>
        <taxon>Eurotatoria</taxon>
        <taxon>Bdelloidea</taxon>
        <taxon>Philodinida</taxon>
        <taxon>Philodinidae</taxon>
        <taxon>Rotaria</taxon>
    </lineage>
</organism>
<feature type="transmembrane region" description="Helical" evidence="16">
    <location>
        <begin position="1083"/>
        <end position="1106"/>
    </location>
</feature>
<dbReference type="InterPro" id="IPR044564">
    <property type="entry name" value="Na_chnl_inactivation_gate"/>
</dbReference>
<evidence type="ECO:0000256" key="4">
    <source>
        <dbReference type="ARBA" id="ARBA00022475"/>
    </source>
</evidence>
<dbReference type="Gene3D" id="1.10.238.10">
    <property type="entry name" value="EF-hand"/>
    <property type="match status" value="1"/>
</dbReference>
<keyword evidence="2 16" id="KW-0813">Transport</keyword>
<keyword evidence="8 16" id="KW-1133">Transmembrane helix</keyword>